<protein>
    <recommendedName>
        <fullName evidence="6">Transporter</fullName>
    </recommendedName>
</protein>
<feature type="transmembrane region" description="Helical" evidence="7">
    <location>
        <begin position="498"/>
        <end position="520"/>
    </location>
</feature>
<feature type="transmembrane region" description="Helical" evidence="7">
    <location>
        <begin position="328"/>
        <end position="347"/>
    </location>
</feature>
<feature type="transmembrane region" description="Helical" evidence="7">
    <location>
        <begin position="57"/>
        <end position="77"/>
    </location>
</feature>
<keyword evidence="3 6" id="KW-0812">Transmembrane</keyword>
<dbReference type="InterPro" id="IPR000175">
    <property type="entry name" value="Na/ntran_symport"/>
</dbReference>
<dbReference type="PROSITE" id="PS00754">
    <property type="entry name" value="NA_NEUROTRAN_SYMP_2"/>
    <property type="match status" value="1"/>
</dbReference>
<dbReference type="Proteomes" id="UP001642483">
    <property type="component" value="Unassembled WGS sequence"/>
</dbReference>
<dbReference type="EMBL" id="CAWYQH010000002">
    <property type="protein sequence ID" value="CAK8673319.1"/>
    <property type="molecule type" value="Genomic_DNA"/>
</dbReference>
<dbReference type="InterPro" id="IPR037272">
    <property type="entry name" value="SNS_sf"/>
</dbReference>
<feature type="transmembrane region" description="Helical" evidence="7">
    <location>
        <begin position="535"/>
        <end position="560"/>
    </location>
</feature>
<evidence type="ECO:0000256" key="2">
    <source>
        <dbReference type="ARBA" id="ARBA00022448"/>
    </source>
</evidence>
<reference evidence="8 9" key="1">
    <citation type="submission" date="2024-02" db="EMBL/GenBank/DDBJ databases">
        <authorList>
            <person name="Daric V."/>
            <person name="Darras S."/>
        </authorList>
    </citation>
    <scope>NUCLEOTIDE SEQUENCE [LARGE SCALE GENOMIC DNA]</scope>
</reference>
<feature type="transmembrane region" description="Helical" evidence="7">
    <location>
        <begin position="283"/>
        <end position="308"/>
    </location>
</feature>
<comment type="caution">
    <text evidence="8">The sequence shown here is derived from an EMBL/GenBank/DDBJ whole genome shotgun (WGS) entry which is preliminary data.</text>
</comment>
<name>A0ABP0F0S5_CLALP</name>
<dbReference type="Pfam" id="PF00209">
    <property type="entry name" value="SNF"/>
    <property type="match status" value="1"/>
</dbReference>
<keyword evidence="2 6" id="KW-0813">Transport</keyword>
<keyword evidence="5 7" id="KW-0472">Membrane</keyword>
<proteinExistence type="inferred from homology"/>
<evidence type="ECO:0000313" key="9">
    <source>
        <dbReference type="Proteomes" id="UP001642483"/>
    </source>
</evidence>
<keyword evidence="6" id="KW-0769">Symport</keyword>
<feature type="transmembrane region" description="Helical" evidence="7">
    <location>
        <begin position="89"/>
        <end position="109"/>
    </location>
</feature>
<keyword evidence="4 7" id="KW-1133">Transmembrane helix</keyword>
<feature type="transmembrane region" description="Helical" evidence="7">
    <location>
        <begin position="238"/>
        <end position="271"/>
    </location>
</feature>
<evidence type="ECO:0000256" key="5">
    <source>
        <dbReference type="ARBA" id="ARBA00023136"/>
    </source>
</evidence>
<evidence type="ECO:0000256" key="7">
    <source>
        <dbReference type="SAM" id="Phobius"/>
    </source>
</evidence>
<comment type="similarity">
    <text evidence="6">Belongs to the sodium:neurotransmitter symporter (SNF) (TC 2.A.22) family.</text>
</comment>
<feature type="transmembrane region" description="Helical" evidence="7">
    <location>
        <begin position="213"/>
        <end position="232"/>
    </location>
</feature>
<feature type="transmembrane region" description="Helical" evidence="7">
    <location>
        <begin position="424"/>
        <end position="449"/>
    </location>
</feature>
<accession>A0ABP0F0S5</accession>
<dbReference type="PANTHER" id="PTHR11616:SF289">
    <property type="entry name" value="TRANSPORTER"/>
    <property type="match status" value="1"/>
</dbReference>
<dbReference type="PRINTS" id="PR00176">
    <property type="entry name" value="NANEUSMPORT"/>
</dbReference>
<comment type="subcellular location">
    <subcellularLocation>
        <location evidence="1">Membrane</location>
        <topology evidence="1">Multi-pass membrane protein</topology>
    </subcellularLocation>
</comment>
<evidence type="ECO:0000256" key="3">
    <source>
        <dbReference type="ARBA" id="ARBA00022692"/>
    </source>
</evidence>
<evidence type="ECO:0000256" key="4">
    <source>
        <dbReference type="ARBA" id="ARBA00022989"/>
    </source>
</evidence>
<organism evidence="8 9">
    <name type="scientific">Clavelina lepadiformis</name>
    <name type="common">Light-bulb sea squirt</name>
    <name type="synonym">Ascidia lepadiformis</name>
    <dbReference type="NCBI Taxonomy" id="159417"/>
    <lineage>
        <taxon>Eukaryota</taxon>
        <taxon>Metazoa</taxon>
        <taxon>Chordata</taxon>
        <taxon>Tunicata</taxon>
        <taxon>Ascidiacea</taxon>
        <taxon>Aplousobranchia</taxon>
        <taxon>Clavelinidae</taxon>
        <taxon>Clavelina</taxon>
    </lineage>
</organism>
<evidence type="ECO:0000256" key="1">
    <source>
        <dbReference type="ARBA" id="ARBA00004141"/>
    </source>
</evidence>
<feature type="transmembrane region" description="Helical" evidence="7">
    <location>
        <begin position="455"/>
        <end position="477"/>
    </location>
</feature>
<dbReference type="PANTHER" id="PTHR11616">
    <property type="entry name" value="SODIUM/CHLORIDE DEPENDENT TRANSPORTER"/>
    <property type="match status" value="1"/>
</dbReference>
<sequence length="592" mass="66227">MTSSSGDTDKDVVKKTTKVERQTWSKPWDFLLSSAGLCIGLGNIWRFPYLCFKYGGGAFLIPYMLSVVLLAVPLLMLEVSLGQSVRKGVIASWATVPLFKGISLAAGMLMTHSNISYPVILAWVLKYFVSCFSQNLPWVSCDNEWNTEHCVSYKQASHENQTKNLLNVSTIVRQATNETGNLFQMSSAEEFWNYGVLGISKGLNQVGSLRPDLVLYLAVIWILGYLATFKGIKWSAKVVYFTATVPIILIIIVTIKGATLEGASVGIYYYLKPDLTKLRNPEVWIGAATQVLYSYGLCGAGMITMGSYNKYHQNFIRDVIIFTVSNGFASFLCGFAVFSTLGSMAFYQNLSMVEVVQSGPGLVFIAYPQALTLLPLPQLWNAIFFLTLLLLGLDSQFVYMESFCALFMDFSVRLREFHKYSREIFLAVCNIGFFLAGLSCVTEGGIYVFEIFNTYGVAGWCLFFIAACEFVAVGWVYGARHYWKQINRMIGPSKLQPVVTFIWKFFGPSICLAVSVYYVAAHTPLTVGSYVYPPWSQVICHLVSTSSAVWIPLYAFYLVATSKKSLSQLRRKEKNKITNISLTSTEEKEMMI</sequence>
<feature type="transmembrane region" description="Helical" evidence="7">
    <location>
        <begin position="382"/>
        <end position="412"/>
    </location>
</feature>
<evidence type="ECO:0000313" key="8">
    <source>
        <dbReference type="EMBL" id="CAK8673319.1"/>
    </source>
</evidence>
<evidence type="ECO:0000256" key="6">
    <source>
        <dbReference type="RuleBase" id="RU003732"/>
    </source>
</evidence>
<dbReference type="PROSITE" id="PS50267">
    <property type="entry name" value="NA_NEUROTRAN_SYMP_3"/>
    <property type="match status" value="1"/>
</dbReference>
<keyword evidence="9" id="KW-1185">Reference proteome</keyword>
<gene>
    <name evidence="8" type="ORF">CVLEPA_LOCUS3119</name>
</gene>
<dbReference type="SUPFAM" id="SSF161070">
    <property type="entry name" value="SNF-like"/>
    <property type="match status" value="1"/>
</dbReference>
<dbReference type="PROSITE" id="PS00610">
    <property type="entry name" value="NA_NEUROTRAN_SYMP_1"/>
    <property type="match status" value="1"/>
</dbReference>
<feature type="transmembrane region" description="Helical" evidence="7">
    <location>
        <begin position="28"/>
        <end position="45"/>
    </location>
</feature>